<sequence>MLMRRSCGNDVLPVRAEGEVRPIPDTFEEFQERLSAYYHDYYCNVLGLPDWQKRVQIRLQEENSFGERVVLKFEQITGVELTDKKVLVVGSGTGAEIGSLLRRTAQVYGVEPGGEGVALCRYRVSVAGGAPEQVQLGVAEALPWEDGFFDVVLCSTVLEHVQCVERAISEMVRVCRKGGRVFMALPDYRYPYEDHYKMLMPTFLPKVALKAYLKLRRRPVDFLDTLNFLTATQVDSILHALGGRGVDFIRYIEALPAGRVHPLVWWYARLRNVTKMQRIVLFP</sequence>
<dbReference type="PANTHER" id="PTHR45036">
    <property type="entry name" value="METHYLTRANSFERASE LIKE 7B"/>
    <property type="match status" value="1"/>
</dbReference>
<organism evidence="2 3">
    <name type="scientific">Desulfovibrio subterraneus</name>
    <dbReference type="NCBI Taxonomy" id="2718620"/>
    <lineage>
        <taxon>Bacteria</taxon>
        <taxon>Pseudomonadati</taxon>
        <taxon>Thermodesulfobacteriota</taxon>
        <taxon>Desulfovibrionia</taxon>
        <taxon>Desulfovibrionales</taxon>
        <taxon>Desulfovibrionaceae</taxon>
        <taxon>Desulfovibrio</taxon>
    </lineage>
</organism>
<dbReference type="Pfam" id="PF08241">
    <property type="entry name" value="Methyltransf_11"/>
    <property type="match status" value="1"/>
</dbReference>
<dbReference type="CDD" id="cd02440">
    <property type="entry name" value="AdoMet_MTases"/>
    <property type="match status" value="1"/>
</dbReference>
<dbReference type="InterPro" id="IPR013216">
    <property type="entry name" value="Methyltransf_11"/>
</dbReference>
<dbReference type="SUPFAM" id="SSF53335">
    <property type="entry name" value="S-adenosyl-L-methionine-dependent methyltransferases"/>
    <property type="match status" value="1"/>
</dbReference>
<dbReference type="Gene3D" id="3.40.50.150">
    <property type="entry name" value="Vaccinia Virus protein VP39"/>
    <property type="match status" value="1"/>
</dbReference>
<protein>
    <recommendedName>
        <fullName evidence="1">Methyltransferase type 11 domain-containing protein</fullName>
    </recommendedName>
</protein>
<evidence type="ECO:0000313" key="3">
    <source>
        <dbReference type="Proteomes" id="UP000503840"/>
    </source>
</evidence>
<feature type="domain" description="Methyltransferase type 11" evidence="1">
    <location>
        <begin position="87"/>
        <end position="182"/>
    </location>
</feature>
<dbReference type="EMBL" id="BLVO01000016">
    <property type="protein sequence ID" value="GFM35137.1"/>
    <property type="molecule type" value="Genomic_DNA"/>
</dbReference>
<name>A0A7J0BN17_9BACT</name>
<evidence type="ECO:0000313" key="2">
    <source>
        <dbReference type="EMBL" id="GFM35137.1"/>
    </source>
</evidence>
<reference evidence="2 3" key="1">
    <citation type="submission" date="2020-05" db="EMBL/GenBank/DDBJ databases">
        <title>Draft genome sequence of Desulfovibrio sp. strain HN2T.</title>
        <authorList>
            <person name="Ueno A."/>
            <person name="Tamazawa S."/>
            <person name="Tamamura S."/>
            <person name="Murakami T."/>
            <person name="Kiyama T."/>
            <person name="Inomata H."/>
            <person name="Amano Y."/>
            <person name="Miyakawa K."/>
            <person name="Tamaki H."/>
            <person name="Naganuma T."/>
            <person name="Kaneko K."/>
        </authorList>
    </citation>
    <scope>NUCLEOTIDE SEQUENCE [LARGE SCALE GENOMIC DNA]</scope>
    <source>
        <strain evidence="2 3">HN2</strain>
    </source>
</reference>
<dbReference type="Proteomes" id="UP000503840">
    <property type="component" value="Unassembled WGS sequence"/>
</dbReference>
<evidence type="ECO:0000259" key="1">
    <source>
        <dbReference type="Pfam" id="PF08241"/>
    </source>
</evidence>
<gene>
    <name evidence="2" type="ORF">DSM101010T_35020</name>
</gene>
<dbReference type="GO" id="GO:0008757">
    <property type="term" value="F:S-adenosylmethionine-dependent methyltransferase activity"/>
    <property type="evidence" value="ECO:0007669"/>
    <property type="project" value="InterPro"/>
</dbReference>
<keyword evidence="3" id="KW-1185">Reference proteome</keyword>
<proteinExistence type="predicted"/>
<dbReference type="InterPro" id="IPR029063">
    <property type="entry name" value="SAM-dependent_MTases_sf"/>
</dbReference>
<comment type="caution">
    <text evidence="2">The sequence shown here is derived from an EMBL/GenBank/DDBJ whole genome shotgun (WGS) entry which is preliminary data.</text>
</comment>
<dbReference type="PANTHER" id="PTHR45036:SF1">
    <property type="entry name" value="METHYLTRANSFERASE LIKE 7A"/>
    <property type="match status" value="1"/>
</dbReference>
<accession>A0A7J0BN17</accession>
<dbReference type="AlphaFoldDB" id="A0A7J0BN17"/>
<dbReference type="InterPro" id="IPR052356">
    <property type="entry name" value="Thiol_S-MT"/>
</dbReference>